<dbReference type="RefSeq" id="WP_146854035.1">
    <property type="nucleotide sequence ID" value="NZ_BAAAHR010000001.1"/>
</dbReference>
<protein>
    <submittedName>
        <fullName evidence="3">Uncharacterized membrane-anchored protein YjiN (DUF445 family)</fullName>
    </submittedName>
</protein>
<name>A0A7W3JI58_9MICO</name>
<dbReference type="EMBL" id="BJUV01000009">
    <property type="protein sequence ID" value="GEK82915.1"/>
    <property type="molecule type" value="Genomic_DNA"/>
</dbReference>
<evidence type="ECO:0000313" key="4">
    <source>
        <dbReference type="Proteomes" id="UP000321154"/>
    </source>
</evidence>
<accession>A0A7W3JI58</accession>
<feature type="transmembrane region" description="Helical" evidence="1">
    <location>
        <begin position="44"/>
        <end position="64"/>
    </location>
</feature>
<evidence type="ECO:0000313" key="5">
    <source>
        <dbReference type="Proteomes" id="UP000522688"/>
    </source>
</evidence>
<evidence type="ECO:0000313" key="3">
    <source>
        <dbReference type="EMBL" id="MBA8813263.1"/>
    </source>
</evidence>
<evidence type="ECO:0000256" key="1">
    <source>
        <dbReference type="SAM" id="Phobius"/>
    </source>
</evidence>
<keyword evidence="1" id="KW-1133">Transmembrane helix</keyword>
<dbReference type="Proteomes" id="UP000522688">
    <property type="component" value="Unassembled WGS sequence"/>
</dbReference>
<evidence type="ECO:0000313" key="2">
    <source>
        <dbReference type="EMBL" id="GEK82915.1"/>
    </source>
</evidence>
<dbReference type="EMBL" id="JACGWW010000002">
    <property type="protein sequence ID" value="MBA8813263.1"/>
    <property type="molecule type" value="Genomic_DNA"/>
</dbReference>
<dbReference type="AlphaFoldDB" id="A0A7W3JI58"/>
<keyword evidence="1" id="KW-0812">Transmembrane</keyword>
<organism evidence="3 5">
    <name type="scientific">Frigoribacterium faeni</name>
    <dbReference type="NCBI Taxonomy" id="145483"/>
    <lineage>
        <taxon>Bacteria</taxon>
        <taxon>Bacillati</taxon>
        <taxon>Actinomycetota</taxon>
        <taxon>Actinomycetes</taxon>
        <taxon>Micrococcales</taxon>
        <taxon>Microbacteriaceae</taxon>
        <taxon>Frigoribacterium</taxon>
    </lineage>
</organism>
<gene>
    <name evidence="3" type="ORF">FB463_001512</name>
    <name evidence="2" type="ORF">FFA01_12240</name>
</gene>
<sequence>MKRTALHRLLVVAVVVLLAVAAALYVLSVTLAPSGGPEVAGTFVGYAWGAVVAAVLVGIVDFFVRSNGPRAHDDRAS</sequence>
<reference evidence="2 4" key="1">
    <citation type="submission" date="2019-07" db="EMBL/GenBank/DDBJ databases">
        <title>Whole genome shotgun sequence of Frigoribacterium faeni NBRC 103066.</title>
        <authorList>
            <person name="Hosoyama A."/>
            <person name="Uohara A."/>
            <person name="Ohji S."/>
            <person name="Ichikawa N."/>
        </authorList>
    </citation>
    <scope>NUCLEOTIDE SEQUENCE [LARGE SCALE GENOMIC DNA]</scope>
    <source>
        <strain evidence="2 4">NBRC 103066</strain>
    </source>
</reference>
<keyword evidence="4" id="KW-1185">Reference proteome</keyword>
<reference evidence="3 5" key="2">
    <citation type="submission" date="2020-07" db="EMBL/GenBank/DDBJ databases">
        <title>Sequencing the genomes of 1000 actinobacteria strains.</title>
        <authorList>
            <person name="Klenk H.-P."/>
        </authorList>
    </citation>
    <scope>NUCLEOTIDE SEQUENCE [LARGE SCALE GENOMIC DNA]</scope>
    <source>
        <strain evidence="3 5">DSM 10309</strain>
    </source>
</reference>
<proteinExistence type="predicted"/>
<comment type="caution">
    <text evidence="3">The sequence shown here is derived from an EMBL/GenBank/DDBJ whole genome shotgun (WGS) entry which is preliminary data.</text>
</comment>
<keyword evidence="1" id="KW-0472">Membrane</keyword>
<dbReference type="Proteomes" id="UP000321154">
    <property type="component" value="Unassembled WGS sequence"/>
</dbReference>